<keyword evidence="3" id="KW-0479">Metal-binding</keyword>
<name>A0A0F9UV20_9ZZZZ</name>
<dbReference type="CDD" id="cd00974">
    <property type="entry name" value="DSRD"/>
    <property type="match status" value="1"/>
</dbReference>
<dbReference type="PANTHER" id="PTHR36541:SF1">
    <property type="entry name" value="SUPEROXIDE REDUCTASE-RELATED"/>
    <property type="match status" value="1"/>
</dbReference>
<evidence type="ECO:0000256" key="2">
    <source>
        <dbReference type="ARBA" id="ARBA00022448"/>
    </source>
</evidence>
<keyword evidence="4" id="KW-0249">Electron transport</keyword>
<dbReference type="InterPro" id="IPR051233">
    <property type="entry name" value="Desulfoferrodoxin_SOR"/>
</dbReference>
<evidence type="ECO:0000256" key="1">
    <source>
        <dbReference type="ARBA" id="ARBA00005941"/>
    </source>
</evidence>
<dbReference type="SUPFAM" id="SSF57802">
    <property type="entry name" value="Rubredoxin-like"/>
    <property type="match status" value="1"/>
</dbReference>
<dbReference type="GO" id="GO:0016491">
    <property type="term" value="F:oxidoreductase activity"/>
    <property type="evidence" value="ECO:0007669"/>
    <property type="project" value="InterPro"/>
</dbReference>
<dbReference type="GO" id="GO:0005506">
    <property type="term" value="F:iron ion binding"/>
    <property type="evidence" value="ECO:0007669"/>
    <property type="project" value="InterPro"/>
</dbReference>
<dbReference type="InterPro" id="IPR036073">
    <property type="entry name" value="Desulfoferrodoxin_Fe-bd_dom_sf"/>
</dbReference>
<evidence type="ECO:0000256" key="4">
    <source>
        <dbReference type="ARBA" id="ARBA00022982"/>
    </source>
</evidence>
<dbReference type="InterPro" id="IPR002742">
    <property type="entry name" value="Desulfoferrodoxin_Fe-bd_dom"/>
</dbReference>
<dbReference type="Gene3D" id="2.60.40.730">
    <property type="entry name" value="SOR catalytic domain"/>
    <property type="match status" value="1"/>
</dbReference>
<keyword evidence="2" id="KW-0813">Transport</keyword>
<dbReference type="SUPFAM" id="SSF49367">
    <property type="entry name" value="Superoxide reductase-like"/>
    <property type="match status" value="1"/>
</dbReference>
<comment type="caution">
    <text evidence="8">The sequence shown here is derived from an EMBL/GenBank/DDBJ whole genome shotgun (WGS) entry which is preliminary data.</text>
</comment>
<evidence type="ECO:0008006" key="9">
    <source>
        <dbReference type="Google" id="ProtNLM"/>
    </source>
</evidence>
<feature type="domain" description="Desulfoferrodoxin N-terminal" evidence="7">
    <location>
        <begin position="2"/>
        <end position="36"/>
    </location>
</feature>
<evidence type="ECO:0000259" key="6">
    <source>
        <dbReference type="Pfam" id="PF01880"/>
    </source>
</evidence>
<dbReference type="NCBIfam" id="TIGR00319">
    <property type="entry name" value="desulf_FeS4"/>
    <property type="match status" value="1"/>
</dbReference>
<organism evidence="8">
    <name type="scientific">marine sediment metagenome</name>
    <dbReference type="NCBI Taxonomy" id="412755"/>
    <lineage>
        <taxon>unclassified sequences</taxon>
        <taxon>metagenomes</taxon>
        <taxon>ecological metagenomes</taxon>
    </lineage>
</organism>
<evidence type="ECO:0000259" key="7">
    <source>
        <dbReference type="Pfam" id="PF06397"/>
    </source>
</evidence>
<keyword evidence="5" id="KW-0408">Iron</keyword>
<feature type="domain" description="Desulfoferrodoxin ferrous iron-binding" evidence="6">
    <location>
        <begin position="41"/>
        <end position="127"/>
    </location>
</feature>
<gene>
    <name evidence="8" type="ORF">LCGC14_0561550</name>
</gene>
<comment type="similarity">
    <text evidence="1">Belongs to the desulfoferrodoxin family.</text>
</comment>
<dbReference type="InterPro" id="IPR004462">
    <property type="entry name" value="Desulfoferrodoxin_N"/>
</dbReference>
<dbReference type="Pfam" id="PF06397">
    <property type="entry name" value="Desulfoferrod_N"/>
    <property type="match status" value="1"/>
</dbReference>
<sequence length="128" mass="14630">MEKKSIYRCSICGKVIEILNPGAVDTICCGEPMKIMEEQTEDWKSEKHVPKITIDGNTITVDVGISMGTPHPMTDDHYIMWIELICKENCYKRKFLKPNDEPKASFVVADTTGLSAREYCNLHFLWKS</sequence>
<dbReference type="EMBL" id="LAZR01000800">
    <property type="protein sequence ID" value="KKN57493.1"/>
    <property type="molecule type" value="Genomic_DNA"/>
</dbReference>
<dbReference type="InterPro" id="IPR038094">
    <property type="entry name" value="Desulfoferrodoxin_N_sf"/>
</dbReference>
<evidence type="ECO:0000256" key="3">
    <source>
        <dbReference type="ARBA" id="ARBA00022723"/>
    </source>
</evidence>
<dbReference type="NCBIfam" id="TIGR00332">
    <property type="entry name" value="neela_ferrous"/>
    <property type="match status" value="1"/>
</dbReference>
<dbReference type="AlphaFoldDB" id="A0A0F9UV20"/>
<evidence type="ECO:0000313" key="8">
    <source>
        <dbReference type="EMBL" id="KKN57493.1"/>
    </source>
</evidence>
<protein>
    <recommendedName>
        <fullName evidence="9">Desulfoferrodoxin ferrous iron-binding domain-containing protein</fullName>
    </recommendedName>
</protein>
<dbReference type="PANTHER" id="PTHR36541">
    <property type="entry name" value="SUPEROXIDE REDUCTASE-RELATED"/>
    <property type="match status" value="1"/>
</dbReference>
<proteinExistence type="inferred from homology"/>
<dbReference type="Pfam" id="PF01880">
    <property type="entry name" value="Desulfoferrodox"/>
    <property type="match status" value="1"/>
</dbReference>
<evidence type="ECO:0000256" key="5">
    <source>
        <dbReference type="ARBA" id="ARBA00023004"/>
    </source>
</evidence>
<dbReference type="Gene3D" id="2.20.28.100">
    <property type="entry name" value="Desulphoferrodoxin, N-terminal domain"/>
    <property type="match status" value="1"/>
</dbReference>
<reference evidence="8" key="1">
    <citation type="journal article" date="2015" name="Nature">
        <title>Complex archaea that bridge the gap between prokaryotes and eukaryotes.</title>
        <authorList>
            <person name="Spang A."/>
            <person name="Saw J.H."/>
            <person name="Jorgensen S.L."/>
            <person name="Zaremba-Niedzwiedzka K."/>
            <person name="Martijn J."/>
            <person name="Lind A.E."/>
            <person name="van Eijk R."/>
            <person name="Schleper C."/>
            <person name="Guy L."/>
            <person name="Ettema T.J."/>
        </authorList>
    </citation>
    <scope>NUCLEOTIDE SEQUENCE</scope>
</reference>
<accession>A0A0F9UV20</accession>